<keyword evidence="3" id="KW-1185">Reference proteome</keyword>
<proteinExistence type="predicted"/>
<dbReference type="EMBL" id="JAPDFR010000005">
    <property type="protein sequence ID" value="KAK0386617.1"/>
    <property type="molecule type" value="Genomic_DNA"/>
</dbReference>
<name>A0AA39GFW9_SARSR</name>
<evidence type="ECO:0000313" key="2">
    <source>
        <dbReference type="EMBL" id="KAK0386617.1"/>
    </source>
</evidence>
<sequence length="395" mass="44913">MGVFIKKGETAPAVGLHGAAVGCCKVTHPGENATPDANPQEDTKQDENKQQDHKQEDNKQQEGGHPDVVVGGEGDKNKPTVIERPEYAPALNVEETHKYAYLVWLSNTPEEDTENFDADDYFVACRVLLWQLLHDPKTKASKDIDVIVMAGPQVGEAHAERLRKDGAIVRPVTVPNGKDDSWIIPKESRWGDIMGKLRAWEFEEYSRILMLDGDMILQSPLDSIFEDPGAVLMHTKSTGVKNDEPDLPEDYLLCSFMEISGTSHDWPPSDRGRFPGYFNGGFFMLKPSKKIFNYFVGLLDIPHRFNPEFMEQNLLNYAHRWDGPMPWKEINGKWNSKFTSEKDLEGGVVSMHEKWWKLRSGGKKLMQFVDSKRWQAEGYWQAQREMEKVGSNDQS</sequence>
<accession>A0AA39GFW9</accession>
<feature type="region of interest" description="Disordered" evidence="1">
    <location>
        <begin position="28"/>
        <end position="81"/>
    </location>
</feature>
<reference evidence="2" key="1">
    <citation type="submission" date="2022-10" db="EMBL/GenBank/DDBJ databases">
        <title>Determination and structural analysis of whole genome sequence of Sarocladium strictum F4-1.</title>
        <authorList>
            <person name="Hu L."/>
            <person name="Jiang Y."/>
        </authorList>
    </citation>
    <scope>NUCLEOTIDE SEQUENCE</scope>
    <source>
        <strain evidence="2">F4-1</strain>
    </source>
</reference>
<protein>
    <recommendedName>
        <fullName evidence="4">Hexosyltransferase</fullName>
    </recommendedName>
</protein>
<evidence type="ECO:0000313" key="3">
    <source>
        <dbReference type="Proteomes" id="UP001175261"/>
    </source>
</evidence>
<evidence type="ECO:0008006" key="4">
    <source>
        <dbReference type="Google" id="ProtNLM"/>
    </source>
</evidence>
<dbReference type="InterPro" id="IPR050587">
    <property type="entry name" value="GNT1/Glycosyltrans_8"/>
</dbReference>
<dbReference type="InterPro" id="IPR029044">
    <property type="entry name" value="Nucleotide-diphossugar_trans"/>
</dbReference>
<dbReference type="SUPFAM" id="SSF53448">
    <property type="entry name" value="Nucleotide-diphospho-sugar transferases"/>
    <property type="match status" value="1"/>
</dbReference>
<dbReference type="Gene3D" id="3.90.550.10">
    <property type="entry name" value="Spore Coat Polysaccharide Biosynthesis Protein SpsA, Chain A"/>
    <property type="match status" value="1"/>
</dbReference>
<feature type="compositionally biased region" description="Basic and acidic residues" evidence="1">
    <location>
        <begin position="41"/>
        <end position="65"/>
    </location>
</feature>
<gene>
    <name evidence="2" type="ORF">NLU13_6452</name>
</gene>
<dbReference type="AlphaFoldDB" id="A0AA39GFW9"/>
<organism evidence="2 3">
    <name type="scientific">Sarocladium strictum</name>
    <name type="common">Black bundle disease fungus</name>
    <name type="synonym">Acremonium strictum</name>
    <dbReference type="NCBI Taxonomy" id="5046"/>
    <lineage>
        <taxon>Eukaryota</taxon>
        <taxon>Fungi</taxon>
        <taxon>Dikarya</taxon>
        <taxon>Ascomycota</taxon>
        <taxon>Pezizomycotina</taxon>
        <taxon>Sordariomycetes</taxon>
        <taxon>Hypocreomycetidae</taxon>
        <taxon>Hypocreales</taxon>
        <taxon>Sarocladiaceae</taxon>
        <taxon>Sarocladium</taxon>
    </lineage>
</organism>
<comment type="caution">
    <text evidence="2">The sequence shown here is derived from an EMBL/GenBank/DDBJ whole genome shotgun (WGS) entry which is preliminary data.</text>
</comment>
<evidence type="ECO:0000256" key="1">
    <source>
        <dbReference type="SAM" id="MobiDB-lite"/>
    </source>
</evidence>
<dbReference type="PANTHER" id="PTHR11183">
    <property type="entry name" value="GLYCOGENIN SUBFAMILY MEMBER"/>
    <property type="match status" value="1"/>
</dbReference>
<dbReference type="PROSITE" id="PS51257">
    <property type="entry name" value="PROKAR_LIPOPROTEIN"/>
    <property type="match status" value="1"/>
</dbReference>
<dbReference type="Proteomes" id="UP001175261">
    <property type="component" value="Unassembled WGS sequence"/>
</dbReference>